<dbReference type="STRING" id="131310.A0A0N4Z9N3"/>
<accession>A0A0N4Z9N3</accession>
<keyword evidence="5 9" id="KW-0805">Transcription regulation</keyword>
<keyword evidence="6 9" id="KW-0010">Activator</keyword>
<feature type="domain" description="Mediator complex subunit Med13 C-terminal" evidence="11">
    <location>
        <begin position="3771"/>
        <end position="4140"/>
    </location>
</feature>
<dbReference type="WBParaSite" id="PTRK_0000406400.1">
    <property type="protein sequence ID" value="PTRK_0000406400.1"/>
    <property type="gene ID" value="PTRK_0000406400"/>
</dbReference>
<evidence type="ECO:0000256" key="3">
    <source>
        <dbReference type="ARBA" id="ARBA00019618"/>
    </source>
</evidence>
<comment type="similarity">
    <text evidence="2 9">Belongs to the Mediator complex subunit 13 family.</text>
</comment>
<dbReference type="Pfam" id="PF06333">
    <property type="entry name" value="Med13_C"/>
    <property type="match status" value="1"/>
</dbReference>
<keyword evidence="8 9" id="KW-0539">Nucleus</keyword>
<dbReference type="Pfam" id="PF18296">
    <property type="entry name" value="MID_MedPIWI"/>
    <property type="match status" value="1"/>
</dbReference>
<dbReference type="GO" id="GO:0003713">
    <property type="term" value="F:transcription coactivator activity"/>
    <property type="evidence" value="ECO:0007669"/>
    <property type="project" value="TreeGrafter"/>
</dbReference>
<feature type="compositionally biased region" description="Low complexity" evidence="10">
    <location>
        <begin position="2701"/>
        <end position="2713"/>
    </location>
</feature>
<evidence type="ECO:0000313" key="13">
    <source>
        <dbReference type="Proteomes" id="UP000038045"/>
    </source>
</evidence>
<feature type="region of interest" description="Disordered" evidence="10">
    <location>
        <begin position="3567"/>
        <end position="3587"/>
    </location>
</feature>
<feature type="compositionally biased region" description="Polar residues" evidence="10">
    <location>
        <begin position="2585"/>
        <end position="2602"/>
    </location>
</feature>
<evidence type="ECO:0000259" key="11">
    <source>
        <dbReference type="Pfam" id="PF06333"/>
    </source>
</evidence>
<dbReference type="InterPro" id="IPR041285">
    <property type="entry name" value="MID_MedPIWI"/>
</dbReference>
<sequence length="4152" mass="481937">MTTKNHKDIFDDYSNLYHKDSIANDVTLEDCHTNVFPLADITKLKWKCYSTSNRSITKNKEAIKADLVLKAYSLCISENYICLWRRIPSEFPENDYPRGEFTLRTAKELWVFWFDKREPRNLASYTCDLVVREEYCGDYQNEGVNYDIRCLLFRALHNLMERSLFTMGQKRFGKWFVATGSKEELKQSMPQRNYSLAYGFSFFVHGDNMICATINIQRQPLMCKIGLLDYFSKKTIPLILGPHGIRATLVLDQIECVKEETIQITNKHKRNILVAKQYKEVETIAEEQYNDWRGFYPLPVYDAEDVKYRVPSVTEILPRMTLVEIDNLKMLWPTECIGIIMDEDESNGDRKCFYEKIVDEDQEVATIMSNNKENPDVKIEAINNPVIEDVERVNTETYCRHRIEDIDKNSRIFEDIIVPSEYAVLKENIIDKPMLNMPLSSTENNDTKDKFESAISFLMDIDNDNKKDESKPMEIDDDDDIESFLKFDNSVKPPLSKSPEKNTNENKSDKMDTNEKKNDNDSKQKDKVDRNEETKDSTMNVPKYVEPAIGRKWRFSNYCSKTNCVCHLCRKFQKIFPSHSNKIPSKNDSKGSALRDELMTIDEEKENEPIQGNKSDVKQMKRDDIKSYDALVEQRKLAKTVIPIHPNRSKLITQQQNIRNHKSYKTPNYKLRDHVKDFQTMDFGNPKLFSDYRLLSGYNKTQGITSKESFPKFAPCAKTKFEYHRKKKYILSKISHKKCKKKVYHLSNPMAKVFSTPAVTKRNRLINETRQRYTFPKEDTLMARDVTFYDRSVQKETNGMLNSFISCLQDIKYNRKNEYKFKLYSDYEIIRIKSNKKFKNCFDDEERLKLYDFSNEEKKMEHYEIVNDHILRNLGKMYLTDDSNTTDLKYLDPFMWNTEEINNFNVSSLIKDNEPRIYNIPEYIVMSNFLYIVEDRRISRSLRRKDSKFHQRRMFPLRFDDGFSWDNSIICDEPIGTILRDSKERFMENYYSEYLFKPKEEAMLRNEDINKVNCTFDIENSEIPLDVENYFDNLGKKNVMEVNILDDDDLDSFNMDEFLKDATSSNSIDEAIVEEPENDLPDIFNGTDEFDVNDICFKIDPGLIVEKDSLNEIETLFNDSKRKFEQDKLLSHQIYECLGISKSNNSSNNGFKVNEELDTMFEEIKNNPLSHVQVNTEVLFENLEDIFFKNESKASFVDDLGGYNNFFTNINYSKIVPSNLRPKKQYIDDIWKKPKPTWCNQFKQVLDYEIGVYNLPESLIKKNCQNVSFIEILRKILQELDNHRNVVDDISIKISESKIKPFWKNLILNQNVETVYFPMRKFYNDRHKNAILIQEDPFAMVGIEEHLNFHQLLSVIDTYKRKKVYKLTECFEVLREDQISSKNILKRRYDRMLRAFDFSNRFLLARHFDDSDYKHHMMYDYEFSNQSYGMHGIPQHHGYGYDYYNYSQNYNNPIDEFGDSFNSYGMQNQQHNQSYYNDPMHYPGRHNNQMYHNYNTNMHQNAHNHMPYYDNFINDDFDSQIMGHNNMNSWNQGNHMPYGHSRNSYLSNYHQSQSNMYVGNPQSFSRKMPMIMENDEEKACAIRDNETIMKTRYFKSLNDTNMYYKSLSDNYIGCYALLKYNFKQTIYSETNNVTKQNQYHTFNYNKRLELTYLNDSQRITNDISTFKERNLFSKKFESQICIRKKASHISEDELACFNALQHLVNTQSLHSIFIEPHYYNRNLTKYKIKHQISEPMNLFGNSVMQINDNIFGMAGFITHDEMERRKFEFSKRASKNPYNFEPELEQMPPYKIRRECEPDKEESNIKLFPCRVGYSDYTMDSVICGTGNDEDGEWANQLFDSLICGTEEAVPNNDMEIDYGLPNSNSSLENFVDQFNSFAQDIDKYAGVTSNTNKIYNNIYDENENEELLRARFKDCSIDENYSESLVPMPMEELFKQFAGSPEPVVINNTGLSKKESPKTSPKEEKEIDYFSIMTELAYRVKNKAETVDIKEAILTTKVNPSIVDISLYDDDDEEETSVTKYEVPFAQNQFNCRTLYNSYDPSYPIYDESEDMCYTVDDYGNICEGDSNDNNCDLSYDSLDSENSFGSILGEKKEAQIIAEAEDAVYEELFAESSSDEKELDEDCEKINYEEVLPHEHFKSEYCEKYFRKHIFPVVLCRELLNNWTGMNLITKAMLPRYSKINDIYALCMAADSQEMYDNLRDSVIKKIRKLKKNKIAKFAPDYYKIIEKIKDYGYTLPYETYILYREGPALSYAHYLLHNDVDNFIHLPDCECIECAQLPPIPTYIDLDDSTSKNPYIYNYKNPPFIKKGEKLYDISSTARRYVPPMMPHHTESMQRKCALETINSLRHRYKYANIIRSINERNEKTIKNGRYYKCGALAYKNNEMTNRSNATVVIEVDKKIKINVVKGPLPPPYLRRNQCGAPVTRNAYERLVPKSVYLKMRKKRLAPLNFKQPKPVFFKGYDMKCSDRVPLYNEIVSASNPPPPEALVEEIEEEDEYDECYDLNSLSYNEDCPVLENNSDAVNMSLESNCGPGINSHNPLTPNTNPLTPSMNPLTPSNNPLTPSMNPNTPSMNPLTPGNGIGEQSQIINPLTPNANSLASSGPPSNYMNPGSNSYPNPGSNNYPNPGSNSYPNPGSNSYSNPGSNSYSNPASNTYPNPGSNNSVLQSIISQPSSQGNPHNFIGGNISSPSSFHGGNQMNSSMMPSPIISNENQFIGNSGNYNYNRQMNPGSYNPMRDSYNSGMYQNRNNPNVFQGNEKHNIPYPMDGGNNMYEQNQYHSNMSQMSNTDSMSSIHSEMNSNMSQSMNSHYNSPMQQNYNSPNTIPDRNSQHYGMDTMNHGMVGNMNQGYMNSNNHHMMSGNQKGSYNNPMVESQFYNKMPTMNYDNNSQGYINNRNQYSDENNPNEASYDSSYNNMSGHQQMNSNEVFHTKTNSYEQSPGNNYPGNNPYPMNYNQNNYMDSENGNGQMCNNDDFNNCNMDTNSYDMQQNCKDSHASSENSPMPLLYNEAINPTEPSIIDSNTEYNCLYYEMEVDSVPPASSLPPVETEKLTIESHYILPIKPSVKVEEPKKDVISRRDIKKDSIGISLLLQDSVFELYYDIIFDGCPICSCNSNIMSDDYGMYLRPPSNRNSTRLNKPEWNGFYLAGQKSKCQCGFSALRHKLFSYNSGLFKEDAEEGSGLVAVYDQHSNKYHTFYNEPTETDFSFINLLRIQSLNREMGAQISVLQNMLTKCIVPKTNAISNKYLNKCSNYMFSQVDINEKEHAIYNSFKASIEDDGESHLCLPNRNRKLIDYPSFLHPWSIQFPNNAKEASDPDCYIVLDNVSKFFKNIIHNTQCFGSEKRKSYKTLTWSELVRNAYKNTKGPDECPFAPEPIPSVIVASERDVISCAPQIVCSWEKLALGPIDQPKDILYFAITPDNDFIVDKTKLYLYEVSKMYETYKLGRHIKLSKDIVEDGIFRVPVMDSNHYKIETDSEKGYYEIFDCIINDKEYVEKMKSYALFIEKQVYQFFEYNDILFDRRAYWECVKQELSGFPSGSHDTSLGGQHGSHEYVPGNYPPGYYDHSSPPNFNRSGNEMDQQRSDSPIKDEDMADMPHIVVLYVINPFNFGTGVKQAEQPKFALISLMRAFNSFLMKLDSTKRIRIQLEIINLQSILDYAGYISDKKRNERWYAPDSIFTRNKNFKFSAYEQIRSLSFAVYTHSRIYNAEDLRYVLSKSVTKFGYSSTVIDQITEGVKAGEKIFKLPCNLYRLSLPKRNPIQVNGKILKRHVEDTVLFVSYCLIEDKWLAVTVSDHLGYLLDNCLINLQVNQKENELVRYKKGHRILDAISRLWMYVMGVLASETRNWRVVIGRFGRVGHTEFKAWMHILSKTNIKRYNSKIKEACNLCAETFTSQNCPVIVSACFVSMEAENNLRLFHNAVSKEKVMASAAMNTRPTKQKVIHSPDDVSVTHILVFPTTVDLSADLGQGKEDQKDDFDSLELEDGNEDILNLITDELINDSNEKENNSTELENELEGNFFNIDPSDIYASNQPMAIGYYISTAPTGKLPNWFWSQCPKAKDRCPVHLRNSLHIVTSNILQSDEQMLNFKNTDSTHPLDSTATDDVLRYVLKTYNALSWLNVDCVTSERRSCLPIHIQALARLCDAVETFMF</sequence>
<feature type="compositionally biased region" description="Low complexity" evidence="10">
    <location>
        <begin position="2538"/>
        <end position="2580"/>
    </location>
</feature>
<dbReference type="InterPro" id="IPR009401">
    <property type="entry name" value="Med13_C"/>
</dbReference>
<organism evidence="13 14">
    <name type="scientific">Parastrongyloides trichosuri</name>
    <name type="common">Possum-specific nematode worm</name>
    <dbReference type="NCBI Taxonomy" id="131310"/>
    <lineage>
        <taxon>Eukaryota</taxon>
        <taxon>Metazoa</taxon>
        <taxon>Ecdysozoa</taxon>
        <taxon>Nematoda</taxon>
        <taxon>Chromadorea</taxon>
        <taxon>Rhabditida</taxon>
        <taxon>Tylenchina</taxon>
        <taxon>Panagrolaimomorpha</taxon>
        <taxon>Strongyloidoidea</taxon>
        <taxon>Strongyloididae</taxon>
        <taxon>Parastrongyloides</taxon>
    </lineage>
</organism>
<evidence type="ECO:0000256" key="1">
    <source>
        <dbReference type="ARBA" id="ARBA00004123"/>
    </source>
</evidence>
<evidence type="ECO:0000256" key="5">
    <source>
        <dbReference type="ARBA" id="ARBA00023015"/>
    </source>
</evidence>
<feature type="compositionally biased region" description="Basic and acidic residues" evidence="10">
    <location>
        <begin position="498"/>
        <end position="536"/>
    </location>
</feature>
<evidence type="ECO:0000313" key="14">
    <source>
        <dbReference type="WBParaSite" id="PTRK_0000406400.1"/>
    </source>
</evidence>
<evidence type="ECO:0000259" key="12">
    <source>
        <dbReference type="Pfam" id="PF18296"/>
    </source>
</evidence>
<comment type="function">
    <text evidence="9">Component of the Mediator complex, a coactivator involved in regulated transcription of nearly all RNA polymerase II-dependent genes. Mediator functions as a bridge to convey information from gene-specific regulatory proteins to the basal RNA polymerase II transcription machinery. Mediator is recruited to promoters by direct interactions with regulatory proteins and serves as a scaffold for the assembly of a functional preinitiation complex with RNA polymerase II and the general transcription factors.</text>
</comment>
<dbReference type="InterPro" id="IPR051139">
    <property type="entry name" value="Mediator_complx_sub13"/>
</dbReference>
<keyword evidence="7 9" id="KW-0804">Transcription</keyword>
<feature type="domain" description="MID" evidence="12">
    <location>
        <begin position="3411"/>
        <end position="3693"/>
    </location>
</feature>
<evidence type="ECO:0000256" key="2">
    <source>
        <dbReference type="ARBA" id="ARBA00009354"/>
    </source>
</evidence>
<proteinExistence type="inferred from homology"/>
<dbReference type="Proteomes" id="UP000038045">
    <property type="component" value="Unplaced"/>
</dbReference>
<dbReference type="PANTHER" id="PTHR48249:SF3">
    <property type="entry name" value="MEDIATOR OF RNA POLYMERASE II TRANSCRIPTION SUBUNIT 13"/>
    <property type="match status" value="1"/>
</dbReference>
<dbReference type="GO" id="GO:0016592">
    <property type="term" value="C:mediator complex"/>
    <property type="evidence" value="ECO:0007669"/>
    <property type="project" value="InterPro"/>
</dbReference>
<evidence type="ECO:0000256" key="9">
    <source>
        <dbReference type="RuleBase" id="RU364134"/>
    </source>
</evidence>
<evidence type="ECO:0000256" key="6">
    <source>
        <dbReference type="ARBA" id="ARBA00023159"/>
    </source>
</evidence>
<name>A0A0N4Z9N3_PARTI</name>
<evidence type="ECO:0000256" key="4">
    <source>
        <dbReference type="ARBA" id="ARBA00022491"/>
    </source>
</evidence>
<reference evidence="14" key="1">
    <citation type="submission" date="2017-02" db="UniProtKB">
        <authorList>
            <consortium name="WormBaseParasite"/>
        </authorList>
    </citation>
    <scope>IDENTIFICATION</scope>
</reference>
<dbReference type="GO" id="GO:0045944">
    <property type="term" value="P:positive regulation of transcription by RNA polymerase II"/>
    <property type="evidence" value="ECO:0007669"/>
    <property type="project" value="TreeGrafter"/>
</dbReference>
<keyword evidence="13" id="KW-1185">Reference proteome</keyword>
<comment type="subcellular location">
    <subcellularLocation>
        <location evidence="1 9">Nucleus</location>
    </subcellularLocation>
</comment>
<evidence type="ECO:0000256" key="7">
    <source>
        <dbReference type="ARBA" id="ARBA00023163"/>
    </source>
</evidence>
<feature type="compositionally biased region" description="Polar residues" evidence="10">
    <location>
        <begin position="2688"/>
        <end position="2700"/>
    </location>
</feature>
<feature type="compositionally biased region" description="Polar residues" evidence="10">
    <location>
        <begin position="3568"/>
        <end position="3579"/>
    </location>
</feature>
<dbReference type="PANTHER" id="PTHR48249">
    <property type="entry name" value="MEDIATOR OF RNA POLYMERASE II TRANSCRIPTION SUBUNIT 13"/>
    <property type="match status" value="1"/>
</dbReference>
<evidence type="ECO:0000256" key="10">
    <source>
        <dbReference type="SAM" id="MobiDB-lite"/>
    </source>
</evidence>
<feature type="region of interest" description="Disordered" evidence="10">
    <location>
        <begin position="2536"/>
        <end position="2713"/>
    </location>
</feature>
<feature type="compositionally biased region" description="Polar residues" evidence="10">
    <location>
        <begin position="2657"/>
        <end position="2681"/>
    </location>
</feature>
<evidence type="ECO:0000256" key="8">
    <source>
        <dbReference type="ARBA" id="ARBA00023242"/>
    </source>
</evidence>
<comment type="subunit">
    <text evidence="9">Component of the Mediator complex.</text>
</comment>
<feature type="region of interest" description="Disordered" evidence="10">
    <location>
        <begin position="488"/>
        <end position="539"/>
    </location>
</feature>
<keyword evidence="4 9" id="KW-0678">Repressor</keyword>
<protein>
    <recommendedName>
        <fullName evidence="3 9">Mediator of RNA polymerase II transcription subunit 13</fullName>
    </recommendedName>
</protein>
<feature type="compositionally biased region" description="Low complexity" evidence="10">
    <location>
        <begin position="2603"/>
        <end position="2656"/>
    </location>
</feature>